<dbReference type="EMBL" id="JANCMU010000002">
    <property type="protein sequence ID" value="MDG4945790.1"/>
    <property type="molecule type" value="Genomic_DNA"/>
</dbReference>
<dbReference type="PANTHER" id="PTHR47360:SF1">
    <property type="entry name" value="ENDOPEPTIDASE NLPC-RELATED"/>
    <property type="match status" value="1"/>
</dbReference>
<dbReference type="InterPro" id="IPR000064">
    <property type="entry name" value="NLP_P60_dom"/>
</dbReference>
<evidence type="ECO:0000256" key="4">
    <source>
        <dbReference type="ARBA" id="ARBA00022801"/>
    </source>
</evidence>
<dbReference type="Pfam" id="PF00877">
    <property type="entry name" value="NLPC_P60"/>
    <property type="match status" value="1"/>
</dbReference>
<proteinExistence type="inferred from homology"/>
<dbReference type="PROSITE" id="PS51257">
    <property type="entry name" value="PROKAR_LIPOPROTEIN"/>
    <property type="match status" value="1"/>
</dbReference>
<dbReference type="PROSITE" id="PS51935">
    <property type="entry name" value="NLPC_P60"/>
    <property type="match status" value="1"/>
</dbReference>
<evidence type="ECO:0000259" key="6">
    <source>
        <dbReference type="PROSITE" id="PS51935"/>
    </source>
</evidence>
<comment type="caution">
    <text evidence="7">The sequence shown here is derived from an EMBL/GenBank/DDBJ whole genome shotgun (WGS) entry which is preliminary data.</text>
</comment>
<dbReference type="GO" id="GO:0006508">
    <property type="term" value="P:proteolysis"/>
    <property type="evidence" value="ECO:0007669"/>
    <property type="project" value="UniProtKB-KW"/>
</dbReference>
<feature type="domain" description="NlpC/P60" evidence="6">
    <location>
        <begin position="33"/>
        <end position="158"/>
    </location>
</feature>
<keyword evidence="5" id="KW-0788">Thiol protease</keyword>
<keyword evidence="2" id="KW-0645">Protease</keyword>
<keyword evidence="3" id="KW-0732">Signal</keyword>
<dbReference type="InterPro" id="IPR052062">
    <property type="entry name" value="Murein_DD/LD_carboxypeptidase"/>
</dbReference>
<dbReference type="GO" id="GO:0008234">
    <property type="term" value="F:cysteine-type peptidase activity"/>
    <property type="evidence" value="ECO:0007669"/>
    <property type="project" value="UniProtKB-KW"/>
</dbReference>
<comment type="similarity">
    <text evidence="1">Belongs to the peptidase C40 family.</text>
</comment>
<evidence type="ECO:0000256" key="1">
    <source>
        <dbReference type="ARBA" id="ARBA00007074"/>
    </source>
</evidence>
<dbReference type="InterPro" id="IPR038765">
    <property type="entry name" value="Papain-like_cys_pep_sf"/>
</dbReference>
<evidence type="ECO:0000256" key="3">
    <source>
        <dbReference type="ARBA" id="ARBA00022729"/>
    </source>
</evidence>
<evidence type="ECO:0000313" key="8">
    <source>
        <dbReference type="Proteomes" id="UP001152599"/>
    </source>
</evidence>
<protein>
    <submittedName>
        <fullName evidence="7">C40 family peptidase</fullName>
    </submittedName>
</protein>
<sequence>MQIKFTSYLVFVLIFLASCGTVGKKSKVDNSVTGRAKTVLQEAHSYMGTPYKYGGVTKRGMDCSGLVLQSYKKVNIDLPRITRDQAKHGMNVKLRNVQPGDLLFFNTSGSKISHVGIVDHIKNGEIFFIHASTSKGVMVSSLENTYWKPRFVKAIRYLH</sequence>
<evidence type="ECO:0000313" key="7">
    <source>
        <dbReference type="EMBL" id="MDG4945790.1"/>
    </source>
</evidence>
<dbReference type="SUPFAM" id="SSF54001">
    <property type="entry name" value="Cysteine proteinases"/>
    <property type="match status" value="1"/>
</dbReference>
<accession>A0A9X4MYB6</accession>
<dbReference type="Gene3D" id="3.90.1720.10">
    <property type="entry name" value="endopeptidase domain like (from Nostoc punctiforme)"/>
    <property type="match status" value="1"/>
</dbReference>
<dbReference type="Proteomes" id="UP001152599">
    <property type="component" value="Unassembled WGS sequence"/>
</dbReference>
<gene>
    <name evidence="7" type="ORF">NMK71_05140</name>
</gene>
<evidence type="ECO:0000256" key="2">
    <source>
        <dbReference type="ARBA" id="ARBA00022670"/>
    </source>
</evidence>
<keyword evidence="8" id="KW-1185">Reference proteome</keyword>
<organism evidence="7 8">
    <name type="scientific">Profundicola chukchiensis</name>
    <dbReference type="NCBI Taxonomy" id="2961959"/>
    <lineage>
        <taxon>Bacteria</taxon>
        <taxon>Pseudomonadati</taxon>
        <taxon>Bacteroidota</taxon>
        <taxon>Flavobacteriia</taxon>
        <taxon>Flavobacteriales</taxon>
        <taxon>Weeksellaceae</taxon>
        <taxon>Profundicola</taxon>
    </lineage>
</organism>
<dbReference type="PANTHER" id="PTHR47360">
    <property type="entry name" value="MUREIN DD-ENDOPEPTIDASE MEPS/MUREIN LD-CARBOXYPEPTIDASE"/>
    <property type="match status" value="1"/>
</dbReference>
<name>A0A9X4MYB6_9FLAO</name>
<evidence type="ECO:0000256" key="5">
    <source>
        <dbReference type="ARBA" id="ARBA00022807"/>
    </source>
</evidence>
<reference evidence="7" key="1">
    <citation type="submission" date="2022-07" db="EMBL/GenBank/DDBJ databases">
        <title>Description and genome-wide analysis of Profundicola chukchiensis gen. nov., sp. nov., marine bacteria isolated from bottom sediments of the Chukchi Sea.</title>
        <authorList>
            <person name="Romanenko L."/>
            <person name="Otstavnykh N."/>
            <person name="Kurilenko V."/>
            <person name="Eremeev V."/>
            <person name="Velansky P."/>
            <person name="Mikhailov V."/>
            <person name="Isaeva M."/>
        </authorList>
    </citation>
    <scope>NUCLEOTIDE SEQUENCE</scope>
    <source>
        <strain evidence="7">KMM 9713</strain>
    </source>
</reference>
<dbReference type="RefSeq" id="WP_304420352.1">
    <property type="nucleotide sequence ID" value="NZ_JANCMU010000002.1"/>
</dbReference>
<keyword evidence="4" id="KW-0378">Hydrolase</keyword>
<dbReference type="AlphaFoldDB" id="A0A9X4MYB6"/>